<evidence type="ECO:0000313" key="2">
    <source>
        <dbReference type="Proteomes" id="UP000192276"/>
    </source>
</evidence>
<sequence length="61" mass="7132">MSQKENKEEQQLEKERIIKFAASLGINLTVLDKPSDKIYFPEKVEEANRVLSQLNLDDLKR</sequence>
<dbReference type="Proteomes" id="UP000192276">
    <property type="component" value="Unassembled WGS sequence"/>
</dbReference>
<gene>
    <name evidence="1" type="ORF">A4R26_15260</name>
</gene>
<organism evidence="1 2">
    <name type="scientific">Niastella populi</name>
    <dbReference type="NCBI Taxonomy" id="550983"/>
    <lineage>
        <taxon>Bacteria</taxon>
        <taxon>Pseudomonadati</taxon>
        <taxon>Bacteroidota</taxon>
        <taxon>Chitinophagia</taxon>
        <taxon>Chitinophagales</taxon>
        <taxon>Chitinophagaceae</taxon>
        <taxon>Niastella</taxon>
    </lineage>
</organism>
<dbReference type="OrthoDB" id="9975193at2"/>
<dbReference type="STRING" id="550983.A4R26_15260"/>
<accession>A0A1V9G3C5</accession>
<name>A0A1V9G3C5_9BACT</name>
<dbReference type="RefSeq" id="WP_081163390.1">
    <property type="nucleotide sequence ID" value="NZ_LWBP01000078.1"/>
</dbReference>
<proteinExistence type="predicted"/>
<evidence type="ECO:0000313" key="1">
    <source>
        <dbReference type="EMBL" id="OQP65064.1"/>
    </source>
</evidence>
<reference evidence="2" key="1">
    <citation type="submission" date="2016-04" db="EMBL/GenBank/DDBJ databases">
        <authorList>
            <person name="Chen L."/>
            <person name="Zhuang W."/>
            <person name="Wang G."/>
        </authorList>
    </citation>
    <scope>NUCLEOTIDE SEQUENCE [LARGE SCALE GENOMIC DNA]</scope>
    <source>
        <strain evidence="2">208</strain>
    </source>
</reference>
<dbReference type="AlphaFoldDB" id="A0A1V9G3C5"/>
<keyword evidence="2" id="KW-1185">Reference proteome</keyword>
<comment type="caution">
    <text evidence="1">The sequence shown here is derived from an EMBL/GenBank/DDBJ whole genome shotgun (WGS) entry which is preliminary data.</text>
</comment>
<protein>
    <submittedName>
        <fullName evidence="1">Uncharacterized protein</fullName>
    </submittedName>
</protein>
<dbReference type="EMBL" id="LWBP01000078">
    <property type="protein sequence ID" value="OQP65064.1"/>
    <property type="molecule type" value="Genomic_DNA"/>
</dbReference>